<comment type="cofactor">
    <cofactor evidence="2">
        <name>Fe cation</name>
        <dbReference type="ChEBI" id="CHEBI:24875"/>
    </cofactor>
</comment>
<evidence type="ECO:0000256" key="18">
    <source>
        <dbReference type="SAM" id="Phobius"/>
    </source>
</evidence>
<feature type="binding site" evidence="16">
    <location>
        <position position="165"/>
    </location>
    <ligand>
        <name>Fe cation</name>
        <dbReference type="ChEBI" id="CHEBI:24875"/>
        <note>catalytic</note>
    </ligand>
</feature>
<evidence type="ECO:0000256" key="16">
    <source>
        <dbReference type="PIRSR" id="PIRSR610300-51"/>
    </source>
</evidence>
<feature type="cross-link" description="3'-(S-cysteinyl)-tyrosine (Cys-Tyr)" evidence="15">
    <location>
        <begin position="116"/>
        <end position="181"/>
    </location>
</feature>
<dbReference type="AlphaFoldDB" id="A0AAN6X4Q3"/>
<dbReference type="Proteomes" id="UP001303160">
    <property type="component" value="Unassembled WGS sequence"/>
</dbReference>
<dbReference type="GO" id="GO:0016020">
    <property type="term" value="C:membrane"/>
    <property type="evidence" value="ECO:0007669"/>
    <property type="project" value="UniProtKB-SubCell"/>
</dbReference>
<keyword evidence="20" id="KW-1185">Reference proteome</keyword>
<feature type="transmembrane region" description="Helical" evidence="18">
    <location>
        <begin position="604"/>
        <end position="628"/>
    </location>
</feature>
<evidence type="ECO:0000256" key="7">
    <source>
        <dbReference type="ARBA" id="ARBA00022723"/>
    </source>
</evidence>
<evidence type="ECO:0000256" key="1">
    <source>
        <dbReference type="ARBA" id="ARBA00000629"/>
    </source>
</evidence>
<dbReference type="Gene3D" id="2.60.120.10">
    <property type="entry name" value="Jelly Rolls"/>
    <property type="match status" value="1"/>
</dbReference>
<comment type="similarity">
    <text evidence="4">Belongs to the cysteine dioxygenase family.</text>
</comment>
<feature type="transmembrane region" description="Helical" evidence="18">
    <location>
        <begin position="428"/>
        <end position="450"/>
    </location>
</feature>
<dbReference type="CDD" id="cd10548">
    <property type="entry name" value="cupin_CDO"/>
    <property type="match status" value="1"/>
</dbReference>
<dbReference type="Pfam" id="PF05995">
    <property type="entry name" value="CDO_I"/>
    <property type="match status" value="1"/>
</dbReference>
<feature type="binding site" evidence="16">
    <location>
        <position position="109"/>
    </location>
    <ligand>
        <name>Fe cation</name>
        <dbReference type="ChEBI" id="CHEBI:24875"/>
        <note>catalytic</note>
    </ligand>
</feature>
<keyword evidence="12 16" id="KW-0408">Iron</keyword>
<dbReference type="EMBL" id="MU864143">
    <property type="protein sequence ID" value="KAK4194013.1"/>
    <property type="molecule type" value="Genomic_DNA"/>
</dbReference>
<dbReference type="CDD" id="cd00637">
    <property type="entry name" value="7tm_classA_rhodopsin-like"/>
    <property type="match status" value="1"/>
</dbReference>
<evidence type="ECO:0000313" key="19">
    <source>
        <dbReference type="EMBL" id="KAK4194013.1"/>
    </source>
</evidence>
<evidence type="ECO:0000256" key="8">
    <source>
        <dbReference type="ARBA" id="ARBA00022784"/>
    </source>
</evidence>
<feature type="region of interest" description="Disordered" evidence="17">
    <location>
        <begin position="714"/>
        <end position="747"/>
    </location>
</feature>
<dbReference type="SUPFAM" id="SSF51182">
    <property type="entry name" value="RmlC-like cupins"/>
    <property type="match status" value="1"/>
</dbReference>
<dbReference type="Gene3D" id="1.20.1070.10">
    <property type="entry name" value="Rhodopsin 7-helix transmembrane proteins"/>
    <property type="match status" value="1"/>
</dbReference>
<keyword evidence="13 18" id="KW-0472">Membrane</keyword>
<feature type="transmembrane region" description="Helical" evidence="18">
    <location>
        <begin position="634"/>
        <end position="657"/>
    </location>
</feature>
<dbReference type="SUPFAM" id="SSF81321">
    <property type="entry name" value="Family A G protein-coupled receptor-like"/>
    <property type="match status" value="1"/>
</dbReference>
<dbReference type="InterPro" id="IPR014710">
    <property type="entry name" value="RmlC-like_jellyroll"/>
</dbReference>
<sequence>MAVGIVQTVRPGALAAFECSFNVDLNRFDRLVLALKDALGPSSGLTSDDVDVEFLTRLMNDYKSDEREWAKFAMGDASRGYTRNLVDEGNGKSNLLVLVWSPGKGSPIHDHGNAHCLMKILRGDLTETRYAFPEAGEEQKPMKVISEKVYKENQVAYMADELGVHRVWNRGSDFAVSLHLYTPPNVAKGGCHIFNEETGKKSHIKNCGYYSAYGKRFVVINKNDIGNKNVYPPIMTMTVVVSSEDREKPSKEHVVHPERRSQCRFSAPVAPGDHGNDWQAHENDIGSLTPLPATHRQGLYGVSILAGLSFVSSTVLLAYLTVKLIRWHLKQWKLEQQQPAHAPPPLSVDLSLGLTERHLFPPCRRNNSHGRDNSAPRRKKAYPNQFLVLIYNLLLADIHQAGAFLLNAVWLGRDGIMVHTPSCWAQGWLVSTGDLSSSCFITAIAVHTYLAVVRNYTPPQWAVYATVIGLWVFNYLMAALGVILTRNGADGGGLYVRAAAWCWINIHYETHRLVLHYLWIFLSLALTTILYTAVFISLRKKPTTKYPPSSSEEKFTRRRPRPTKQPTTASNKPLPPPPFPPPQQQQQSSTTTQSNNHHHQQKAFLLYPLIYILCTLPLALGRIATMAGVAHVPISYFCTAGALIASNGWLDVLLWGVTRHRLIFTSEGIDAEENGIESFGGGWEWRGSGIMRTPAGRRFGNMIWVQAGCPVAEGRGGTRKKRNKTASQETLTRMMGGGDEGRGKGGIQMDTVTSVTVVDVVEEGRALGRVV</sequence>
<feature type="region of interest" description="Disordered" evidence="17">
    <location>
        <begin position="542"/>
        <end position="595"/>
    </location>
</feature>
<keyword evidence="10 18" id="KW-1133">Transmembrane helix</keyword>
<evidence type="ECO:0000256" key="14">
    <source>
        <dbReference type="ARBA" id="ARBA00070673"/>
    </source>
</evidence>
<evidence type="ECO:0000256" key="13">
    <source>
        <dbReference type="ARBA" id="ARBA00023136"/>
    </source>
</evidence>
<dbReference type="PANTHER" id="PTHR12918">
    <property type="entry name" value="CYSTEINE DIOXYGENASE"/>
    <property type="match status" value="1"/>
</dbReference>
<evidence type="ECO:0000256" key="9">
    <source>
        <dbReference type="ARBA" id="ARBA00022964"/>
    </source>
</evidence>
<comment type="catalytic activity">
    <reaction evidence="1">
        <text>L-cysteine + O2 = 3-sulfino-L-alanine + H(+)</text>
        <dbReference type="Rhea" id="RHEA:20441"/>
        <dbReference type="ChEBI" id="CHEBI:15378"/>
        <dbReference type="ChEBI" id="CHEBI:15379"/>
        <dbReference type="ChEBI" id="CHEBI:35235"/>
        <dbReference type="ChEBI" id="CHEBI:61085"/>
        <dbReference type="EC" id="1.13.11.20"/>
    </reaction>
</comment>
<evidence type="ECO:0000256" key="12">
    <source>
        <dbReference type="ARBA" id="ARBA00023004"/>
    </source>
</evidence>
<organism evidence="19 20">
    <name type="scientific">Triangularia verruculosa</name>
    <dbReference type="NCBI Taxonomy" id="2587418"/>
    <lineage>
        <taxon>Eukaryota</taxon>
        <taxon>Fungi</taxon>
        <taxon>Dikarya</taxon>
        <taxon>Ascomycota</taxon>
        <taxon>Pezizomycotina</taxon>
        <taxon>Sordariomycetes</taxon>
        <taxon>Sordariomycetidae</taxon>
        <taxon>Sordariales</taxon>
        <taxon>Podosporaceae</taxon>
        <taxon>Triangularia</taxon>
    </lineage>
</organism>
<dbReference type="GO" id="GO:0017172">
    <property type="term" value="F:cysteine dioxygenase activity"/>
    <property type="evidence" value="ECO:0007669"/>
    <property type="project" value="UniProtKB-EC"/>
</dbReference>
<evidence type="ECO:0000256" key="2">
    <source>
        <dbReference type="ARBA" id="ARBA00001962"/>
    </source>
</evidence>
<evidence type="ECO:0000256" key="6">
    <source>
        <dbReference type="ARBA" id="ARBA00022692"/>
    </source>
</evidence>
<feature type="transmembrane region" description="Helical" evidence="18">
    <location>
        <begin position="462"/>
        <end position="484"/>
    </location>
</feature>
<dbReference type="GO" id="GO:0019448">
    <property type="term" value="P:L-cysteine catabolic process"/>
    <property type="evidence" value="ECO:0007669"/>
    <property type="project" value="TreeGrafter"/>
</dbReference>
<evidence type="ECO:0000313" key="20">
    <source>
        <dbReference type="Proteomes" id="UP001303160"/>
    </source>
</evidence>
<feature type="transmembrane region" description="Helical" evidence="18">
    <location>
        <begin position="299"/>
        <end position="322"/>
    </location>
</feature>
<evidence type="ECO:0000256" key="17">
    <source>
        <dbReference type="SAM" id="MobiDB-lite"/>
    </source>
</evidence>
<protein>
    <recommendedName>
        <fullName evidence="14">Cysteine dioxygenase</fullName>
        <ecNumber evidence="5">1.13.11.20</ecNumber>
    </recommendedName>
</protein>
<feature type="transmembrane region" description="Helical" evidence="18">
    <location>
        <begin position="386"/>
        <end position="408"/>
    </location>
</feature>
<reference evidence="19" key="2">
    <citation type="submission" date="2023-05" db="EMBL/GenBank/DDBJ databases">
        <authorList>
            <consortium name="Lawrence Berkeley National Laboratory"/>
            <person name="Steindorff A."/>
            <person name="Hensen N."/>
            <person name="Bonometti L."/>
            <person name="Westerberg I."/>
            <person name="Brannstrom I.O."/>
            <person name="Guillou S."/>
            <person name="Cros-Aarteil S."/>
            <person name="Calhoun S."/>
            <person name="Haridas S."/>
            <person name="Kuo A."/>
            <person name="Mondo S."/>
            <person name="Pangilinan J."/>
            <person name="Riley R."/>
            <person name="Labutti K."/>
            <person name="Andreopoulos B."/>
            <person name="Lipzen A."/>
            <person name="Chen C."/>
            <person name="Yanf M."/>
            <person name="Daum C."/>
            <person name="Ng V."/>
            <person name="Clum A."/>
            <person name="Ohm R."/>
            <person name="Martin F."/>
            <person name="Silar P."/>
            <person name="Natvig D."/>
            <person name="Lalanne C."/>
            <person name="Gautier V."/>
            <person name="Ament-Velasquez S.L."/>
            <person name="Kruys A."/>
            <person name="Hutchinson M.I."/>
            <person name="Powell A.J."/>
            <person name="Barry K."/>
            <person name="Miller A.N."/>
            <person name="Grigoriev I.V."/>
            <person name="Debuchy R."/>
            <person name="Gladieux P."/>
            <person name="Thoren M.H."/>
            <person name="Johannesson H."/>
        </authorList>
    </citation>
    <scope>NUCLEOTIDE SEQUENCE</scope>
    <source>
        <strain evidence="19">CBS 315.58</strain>
    </source>
</reference>
<comment type="subcellular location">
    <subcellularLocation>
        <location evidence="3">Membrane</location>
    </subcellularLocation>
</comment>
<keyword evidence="6 18" id="KW-0812">Transmembrane</keyword>
<proteinExistence type="inferred from homology"/>
<feature type="binding site" evidence="16">
    <location>
        <position position="111"/>
    </location>
    <ligand>
        <name>Fe cation</name>
        <dbReference type="ChEBI" id="CHEBI:24875"/>
        <note>catalytic</note>
    </ligand>
</feature>
<dbReference type="InterPro" id="IPR010300">
    <property type="entry name" value="CDO_1"/>
</dbReference>
<dbReference type="GO" id="GO:0008198">
    <property type="term" value="F:ferrous iron binding"/>
    <property type="evidence" value="ECO:0007669"/>
    <property type="project" value="TreeGrafter"/>
</dbReference>
<dbReference type="Pfam" id="PF00001">
    <property type="entry name" value="7tm_1"/>
    <property type="match status" value="1"/>
</dbReference>
<evidence type="ECO:0000256" key="15">
    <source>
        <dbReference type="PIRSR" id="PIRSR610300-50"/>
    </source>
</evidence>
<keyword evidence="9" id="KW-0223">Dioxygenase</keyword>
<keyword evidence="11" id="KW-0560">Oxidoreductase</keyword>
<feature type="compositionally biased region" description="Low complexity" evidence="17">
    <location>
        <begin position="584"/>
        <end position="595"/>
    </location>
</feature>
<accession>A0AAN6X4Q3</accession>
<dbReference type="PANTHER" id="PTHR12918:SF1">
    <property type="entry name" value="CYSTEINE DIOXYGENASE TYPE 1"/>
    <property type="match status" value="1"/>
</dbReference>
<evidence type="ECO:0000256" key="5">
    <source>
        <dbReference type="ARBA" id="ARBA00013133"/>
    </source>
</evidence>
<reference evidence="19" key="1">
    <citation type="journal article" date="2023" name="Mol. Phylogenet. Evol.">
        <title>Genome-scale phylogeny and comparative genomics of the fungal order Sordariales.</title>
        <authorList>
            <person name="Hensen N."/>
            <person name="Bonometti L."/>
            <person name="Westerberg I."/>
            <person name="Brannstrom I.O."/>
            <person name="Guillou S."/>
            <person name="Cros-Aarteil S."/>
            <person name="Calhoun S."/>
            <person name="Haridas S."/>
            <person name="Kuo A."/>
            <person name="Mondo S."/>
            <person name="Pangilinan J."/>
            <person name="Riley R."/>
            <person name="LaButti K."/>
            <person name="Andreopoulos B."/>
            <person name="Lipzen A."/>
            <person name="Chen C."/>
            <person name="Yan M."/>
            <person name="Daum C."/>
            <person name="Ng V."/>
            <person name="Clum A."/>
            <person name="Steindorff A."/>
            <person name="Ohm R.A."/>
            <person name="Martin F."/>
            <person name="Silar P."/>
            <person name="Natvig D.O."/>
            <person name="Lalanne C."/>
            <person name="Gautier V."/>
            <person name="Ament-Velasquez S.L."/>
            <person name="Kruys A."/>
            <person name="Hutchinson M.I."/>
            <person name="Powell A.J."/>
            <person name="Barry K."/>
            <person name="Miller A.N."/>
            <person name="Grigoriev I.V."/>
            <person name="Debuchy R."/>
            <person name="Gladieux P."/>
            <person name="Hiltunen Thoren M."/>
            <person name="Johannesson H."/>
        </authorList>
    </citation>
    <scope>NUCLEOTIDE SEQUENCE</scope>
    <source>
        <strain evidence="19">CBS 315.58</strain>
    </source>
</reference>
<gene>
    <name evidence="19" type="ORF">QBC40DRAFT_353568</name>
</gene>
<evidence type="ECO:0000256" key="3">
    <source>
        <dbReference type="ARBA" id="ARBA00004370"/>
    </source>
</evidence>
<dbReference type="FunFam" id="2.60.120.10:FF:000189">
    <property type="entry name" value="Cysteine dioxygenase"/>
    <property type="match status" value="1"/>
</dbReference>
<name>A0AAN6X4Q3_9PEZI</name>
<evidence type="ECO:0000256" key="11">
    <source>
        <dbReference type="ARBA" id="ARBA00023002"/>
    </source>
</evidence>
<keyword evidence="8 15" id="KW-0883">Thioether bond</keyword>
<evidence type="ECO:0000256" key="4">
    <source>
        <dbReference type="ARBA" id="ARBA00006622"/>
    </source>
</evidence>
<comment type="caution">
    <text evidence="19">The sequence shown here is derived from an EMBL/GenBank/DDBJ whole genome shotgun (WGS) entry which is preliminary data.</text>
</comment>
<feature type="transmembrane region" description="Helical" evidence="18">
    <location>
        <begin position="517"/>
        <end position="538"/>
    </location>
</feature>
<feature type="compositionally biased region" description="Pro residues" evidence="17">
    <location>
        <begin position="573"/>
        <end position="583"/>
    </location>
</feature>
<dbReference type="GO" id="GO:0004930">
    <property type="term" value="F:G protein-coupled receptor activity"/>
    <property type="evidence" value="ECO:0007669"/>
    <property type="project" value="InterPro"/>
</dbReference>
<dbReference type="EC" id="1.13.11.20" evidence="5"/>
<evidence type="ECO:0000256" key="10">
    <source>
        <dbReference type="ARBA" id="ARBA00022989"/>
    </source>
</evidence>
<dbReference type="InterPro" id="IPR011051">
    <property type="entry name" value="RmlC_Cupin_sf"/>
</dbReference>
<keyword evidence="7 16" id="KW-0479">Metal-binding</keyword>
<dbReference type="InterPro" id="IPR000276">
    <property type="entry name" value="GPCR_Rhodpsn"/>
</dbReference>